<organism evidence="2 3">
    <name type="scientific">Jaapia argillacea MUCL 33604</name>
    <dbReference type="NCBI Taxonomy" id="933084"/>
    <lineage>
        <taxon>Eukaryota</taxon>
        <taxon>Fungi</taxon>
        <taxon>Dikarya</taxon>
        <taxon>Basidiomycota</taxon>
        <taxon>Agaricomycotina</taxon>
        <taxon>Agaricomycetes</taxon>
        <taxon>Agaricomycetidae</taxon>
        <taxon>Jaapiales</taxon>
        <taxon>Jaapiaceae</taxon>
        <taxon>Jaapia</taxon>
    </lineage>
</organism>
<dbReference type="Proteomes" id="UP000027265">
    <property type="component" value="Unassembled WGS sequence"/>
</dbReference>
<feature type="region of interest" description="Disordered" evidence="1">
    <location>
        <begin position="64"/>
        <end position="86"/>
    </location>
</feature>
<sequence>MINDIPRSERNTCCRNGFADQACSGRSGYGDPQFGGNGGDISGRGRLKGAAALDWPWAIDGWERVDDDLGGSKDGEREDEGDDGRIHGCAVDSISIMLATKRGALNPTAPDHDMHYKICARSVTVATVKQVPEYEW</sequence>
<dbReference type="InParanoid" id="A0A067Q721"/>
<evidence type="ECO:0000313" key="3">
    <source>
        <dbReference type="Proteomes" id="UP000027265"/>
    </source>
</evidence>
<reference evidence="3" key="1">
    <citation type="journal article" date="2014" name="Proc. Natl. Acad. Sci. U.S.A.">
        <title>Extensive sampling of basidiomycete genomes demonstrates inadequacy of the white-rot/brown-rot paradigm for wood decay fungi.</title>
        <authorList>
            <person name="Riley R."/>
            <person name="Salamov A.A."/>
            <person name="Brown D.W."/>
            <person name="Nagy L.G."/>
            <person name="Floudas D."/>
            <person name="Held B.W."/>
            <person name="Levasseur A."/>
            <person name="Lombard V."/>
            <person name="Morin E."/>
            <person name="Otillar R."/>
            <person name="Lindquist E.A."/>
            <person name="Sun H."/>
            <person name="LaButti K.M."/>
            <person name="Schmutz J."/>
            <person name="Jabbour D."/>
            <person name="Luo H."/>
            <person name="Baker S.E."/>
            <person name="Pisabarro A.G."/>
            <person name="Walton J.D."/>
            <person name="Blanchette R.A."/>
            <person name="Henrissat B."/>
            <person name="Martin F."/>
            <person name="Cullen D."/>
            <person name="Hibbett D.S."/>
            <person name="Grigoriev I.V."/>
        </authorList>
    </citation>
    <scope>NUCLEOTIDE SEQUENCE [LARGE SCALE GENOMIC DNA]</scope>
    <source>
        <strain evidence="3">MUCL 33604</strain>
    </source>
</reference>
<proteinExistence type="predicted"/>
<dbReference type="AlphaFoldDB" id="A0A067Q721"/>
<evidence type="ECO:0000256" key="1">
    <source>
        <dbReference type="SAM" id="MobiDB-lite"/>
    </source>
</evidence>
<protein>
    <submittedName>
        <fullName evidence="2">Uncharacterized protein</fullName>
    </submittedName>
</protein>
<accession>A0A067Q721</accession>
<keyword evidence="3" id="KW-1185">Reference proteome</keyword>
<name>A0A067Q721_9AGAM</name>
<dbReference type="HOGENOM" id="CLU_134542_0_0_1"/>
<dbReference type="EMBL" id="KL197711">
    <property type="protein sequence ID" value="KDQ62789.1"/>
    <property type="molecule type" value="Genomic_DNA"/>
</dbReference>
<evidence type="ECO:0000313" key="2">
    <source>
        <dbReference type="EMBL" id="KDQ62789.1"/>
    </source>
</evidence>
<gene>
    <name evidence="2" type="ORF">JAAARDRAFT_701785</name>
</gene>